<name>A0A151B6W5_9CLOT</name>
<dbReference type="GO" id="GO:0070819">
    <property type="term" value="F:menaquinone-dependent protoporphyrinogen oxidase activity"/>
    <property type="evidence" value="ECO:0007669"/>
    <property type="project" value="TreeGrafter"/>
</dbReference>
<protein>
    <submittedName>
        <fullName evidence="2">Flavodoxin</fullName>
    </submittedName>
</protein>
<dbReference type="OrthoDB" id="1739094at2"/>
<dbReference type="AlphaFoldDB" id="A0A151B6W5"/>
<dbReference type="PANTHER" id="PTHR38030:SF2">
    <property type="entry name" value="PROTOPORPHYRINOGEN IX DEHYDROGENASE [QUINONE]"/>
    <property type="match status" value="1"/>
</dbReference>
<comment type="caution">
    <text evidence="2">The sequence shown here is derived from an EMBL/GenBank/DDBJ whole genome shotgun (WGS) entry which is preliminary data.</text>
</comment>
<dbReference type="PANTHER" id="PTHR38030">
    <property type="entry name" value="PROTOPORPHYRINOGEN IX DEHYDROGENASE [MENAQUINONE]"/>
    <property type="match status" value="1"/>
</dbReference>
<proteinExistence type="predicted"/>
<dbReference type="Gene3D" id="3.40.50.360">
    <property type="match status" value="1"/>
</dbReference>
<dbReference type="InterPro" id="IPR052200">
    <property type="entry name" value="Protoporphyrinogen_IX_DH"/>
</dbReference>
<evidence type="ECO:0000259" key="1">
    <source>
        <dbReference type="PROSITE" id="PS50902"/>
    </source>
</evidence>
<dbReference type="GO" id="GO:0006783">
    <property type="term" value="P:heme biosynthetic process"/>
    <property type="evidence" value="ECO:0007669"/>
    <property type="project" value="TreeGrafter"/>
</dbReference>
<dbReference type="RefSeq" id="WP_066822040.1">
    <property type="nucleotide sequence ID" value="NZ_LTBA01000002.1"/>
</dbReference>
<dbReference type="PATRIC" id="fig|1121338.3.peg.489"/>
<dbReference type="InterPro" id="IPR026816">
    <property type="entry name" value="Flavodoxin_dom"/>
</dbReference>
<gene>
    <name evidence="2" type="ORF">CLTEP_04820</name>
</gene>
<evidence type="ECO:0000313" key="3">
    <source>
        <dbReference type="Proteomes" id="UP000075531"/>
    </source>
</evidence>
<reference evidence="2 3" key="1">
    <citation type="submission" date="2016-02" db="EMBL/GenBank/DDBJ databases">
        <title>Genome sequence of Clostridium tepidiprofundi DSM 19306.</title>
        <authorList>
            <person name="Poehlein A."/>
            <person name="Daniel R."/>
        </authorList>
    </citation>
    <scope>NUCLEOTIDE SEQUENCE [LARGE SCALE GENOMIC DNA]</scope>
    <source>
        <strain evidence="2 3">DSM 19306</strain>
    </source>
</reference>
<keyword evidence="3" id="KW-1185">Reference proteome</keyword>
<accession>A0A151B6W5</accession>
<dbReference type="SUPFAM" id="SSF52218">
    <property type="entry name" value="Flavoproteins"/>
    <property type="match status" value="1"/>
</dbReference>
<dbReference type="Proteomes" id="UP000075531">
    <property type="component" value="Unassembled WGS sequence"/>
</dbReference>
<feature type="domain" description="Flavodoxin-like" evidence="1">
    <location>
        <begin position="3"/>
        <end position="149"/>
    </location>
</feature>
<dbReference type="STRING" id="1121338.CLTEP_04820"/>
<dbReference type="InterPro" id="IPR001226">
    <property type="entry name" value="Flavodoxin_CS"/>
</dbReference>
<dbReference type="GO" id="GO:0009055">
    <property type="term" value="F:electron transfer activity"/>
    <property type="evidence" value="ECO:0007669"/>
    <property type="project" value="InterPro"/>
</dbReference>
<dbReference type="InterPro" id="IPR029039">
    <property type="entry name" value="Flavoprotein-like_sf"/>
</dbReference>
<dbReference type="Pfam" id="PF12724">
    <property type="entry name" value="Flavodoxin_5"/>
    <property type="match status" value="1"/>
</dbReference>
<sequence length="149" mass="17031">MKSLVIYSSLTGNTEKIAHCIADELSCQAINLNKNNTNDIDLEGVDIVFIGSGVYAGRLHKNVIKFVKNFSNRNVKAVVFFATWFGRGKSIETAINNCKNILLNKEHHVLNEYFECYGNGFKFIRKNHPNEEEYAKSRIWAKNIVKIME</sequence>
<dbReference type="InterPro" id="IPR008254">
    <property type="entry name" value="Flavodoxin/NO_synth"/>
</dbReference>
<dbReference type="PROSITE" id="PS50902">
    <property type="entry name" value="FLAVODOXIN_LIKE"/>
    <property type="match status" value="1"/>
</dbReference>
<dbReference type="GO" id="GO:0016651">
    <property type="term" value="F:oxidoreductase activity, acting on NAD(P)H"/>
    <property type="evidence" value="ECO:0007669"/>
    <property type="project" value="UniProtKB-ARBA"/>
</dbReference>
<organism evidence="2 3">
    <name type="scientific">Clostridium tepidiprofundi DSM 19306</name>
    <dbReference type="NCBI Taxonomy" id="1121338"/>
    <lineage>
        <taxon>Bacteria</taxon>
        <taxon>Bacillati</taxon>
        <taxon>Bacillota</taxon>
        <taxon>Clostridia</taxon>
        <taxon>Eubacteriales</taxon>
        <taxon>Clostridiaceae</taxon>
        <taxon>Clostridium</taxon>
    </lineage>
</organism>
<dbReference type="GO" id="GO:0010181">
    <property type="term" value="F:FMN binding"/>
    <property type="evidence" value="ECO:0007669"/>
    <property type="project" value="InterPro"/>
</dbReference>
<dbReference type="EMBL" id="LTBA01000002">
    <property type="protein sequence ID" value="KYH35543.1"/>
    <property type="molecule type" value="Genomic_DNA"/>
</dbReference>
<dbReference type="PROSITE" id="PS00201">
    <property type="entry name" value="FLAVODOXIN"/>
    <property type="match status" value="1"/>
</dbReference>
<evidence type="ECO:0000313" key="2">
    <source>
        <dbReference type="EMBL" id="KYH35543.1"/>
    </source>
</evidence>